<proteinExistence type="predicted"/>
<dbReference type="AlphaFoldDB" id="A0A6C0I2V9"/>
<sequence>MLPNVTLKGVQCSKKIFNLTQIRILDYFCNVNPLLDRKKLLVDINTVLFETGAAITGGFVLKCIKKFNDNKSDIDVFVNPAHFDRVNAFFNTIFAPTRVIKYDVSPPYEKVSLLSAIKYEKISGDKTYNMDVCKVFGTSPDEIVLGFDLTICMNYYNGRSVCSIFPDHVKEKKGFIAPYHARLLLKGDSYIVGRIRKYMKRGYTFYYYDTKKKMIQEITSEFLQHLPVAKKTVKITETVILSS</sequence>
<reference evidence="1" key="1">
    <citation type="journal article" date="2020" name="Nature">
        <title>Giant virus diversity and host interactions through global metagenomics.</title>
        <authorList>
            <person name="Schulz F."/>
            <person name="Roux S."/>
            <person name="Paez-Espino D."/>
            <person name="Jungbluth S."/>
            <person name="Walsh D.A."/>
            <person name="Denef V.J."/>
            <person name="McMahon K.D."/>
            <person name="Konstantinidis K.T."/>
            <person name="Eloe-Fadrosh E.A."/>
            <person name="Kyrpides N.C."/>
            <person name="Woyke T."/>
        </authorList>
    </citation>
    <scope>NUCLEOTIDE SEQUENCE</scope>
    <source>
        <strain evidence="1">GVMAG-M-3300023184-190</strain>
    </source>
</reference>
<name>A0A6C0I2V9_9ZZZZ</name>
<dbReference type="Pfam" id="PF26128">
    <property type="entry name" value="Gad2"/>
    <property type="match status" value="1"/>
</dbReference>
<protein>
    <submittedName>
        <fullName evidence="1">Uncharacterized protein</fullName>
    </submittedName>
</protein>
<accession>A0A6C0I2V9</accession>
<dbReference type="EMBL" id="MN740087">
    <property type="protein sequence ID" value="QHT87341.1"/>
    <property type="molecule type" value="Genomic_DNA"/>
</dbReference>
<organism evidence="1">
    <name type="scientific">viral metagenome</name>
    <dbReference type="NCBI Taxonomy" id="1070528"/>
    <lineage>
        <taxon>unclassified sequences</taxon>
        <taxon>metagenomes</taxon>
        <taxon>organismal metagenomes</taxon>
    </lineage>
</organism>
<evidence type="ECO:0000313" key="1">
    <source>
        <dbReference type="EMBL" id="QHT87341.1"/>
    </source>
</evidence>